<proteinExistence type="predicted"/>
<protein>
    <submittedName>
        <fullName evidence="1">Uncharacterized protein</fullName>
    </submittedName>
</protein>
<accession>A0A0F9D1F7</accession>
<comment type="caution">
    <text evidence="1">The sequence shown here is derived from an EMBL/GenBank/DDBJ whole genome shotgun (WGS) entry which is preliminary data.</text>
</comment>
<name>A0A0F9D1F7_9ZZZZ</name>
<dbReference type="EMBL" id="LAZR01041571">
    <property type="protein sequence ID" value="KKL11631.1"/>
    <property type="molecule type" value="Genomic_DNA"/>
</dbReference>
<reference evidence="1" key="1">
    <citation type="journal article" date="2015" name="Nature">
        <title>Complex archaea that bridge the gap between prokaryotes and eukaryotes.</title>
        <authorList>
            <person name="Spang A."/>
            <person name="Saw J.H."/>
            <person name="Jorgensen S.L."/>
            <person name="Zaremba-Niedzwiedzka K."/>
            <person name="Martijn J."/>
            <person name="Lind A.E."/>
            <person name="van Eijk R."/>
            <person name="Schleper C."/>
            <person name="Guy L."/>
            <person name="Ettema T.J."/>
        </authorList>
    </citation>
    <scope>NUCLEOTIDE SEQUENCE</scope>
</reference>
<evidence type="ECO:0000313" key="1">
    <source>
        <dbReference type="EMBL" id="KKL11631.1"/>
    </source>
</evidence>
<gene>
    <name evidence="1" type="ORF">LCGC14_2543850</name>
</gene>
<organism evidence="1">
    <name type="scientific">marine sediment metagenome</name>
    <dbReference type="NCBI Taxonomy" id="412755"/>
    <lineage>
        <taxon>unclassified sequences</taxon>
        <taxon>metagenomes</taxon>
        <taxon>ecological metagenomes</taxon>
    </lineage>
</organism>
<sequence length="123" mass="13823">MFAKTVAGICPKHGNWKGERCSKCEQEDTAYLYKQSHTGDQMYKFTTEIGGKPVEINSKGQFNRLLKQNNLVHTVKSDLRGLKPGRIDTRRQSQKLADFIHSKGATNWCKGRENPSGPDRLGG</sequence>
<dbReference type="AlphaFoldDB" id="A0A0F9D1F7"/>